<evidence type="ECO:0008006" key="4">
    <source>
        <dbReference type="Google" id="ProtNLM"/>
    </source>
</evidence>
<sequence>MTERQRDDSPMTPPGLTYLRSPILTLVSYLDSNDVPLPDLFDAYGTLILRIHSLASSLVLTTVDIPALAVMAQFSESIARLLQRDIRRSLEDPFASASSTSSRGVIAPLSPELYGDGVHAAREVSILSQYALRIVAIIFKFPRLFSLLPDAALRRLLDDVLIVARSYDLPCVDSEKVCAIAASVFTAVQLPPVILERDRQAFLEWMKELSDCMSSKTDSSKIIHHLLSIYPTLFLPGMVQVLPTILAGIVSTSMLDRVDATVALSGYALAFLSTGPRVEALNGDIVKAVRQLLIRPLPGARDRTESKTSKTSGLLTHLINRATKEDTPETKNVGSRWAVTTVCSLICLTGHRVFSGQKACALALETARLVLIRKPNGYKELLACLWRCLIWAFSRVPHDGTRADNVRSGPFDTVKQELRFGAGACLISTLLYCRPGHPQGSADASGVEAERAISVLKDMVASSEDCVHRDGVWVLARMVSRIGSGDAPRICTWSPDDLIVRDLFSRQMSTMDPASIASTIRQAISNRPEVRPLEEVEIQLAWDDLRDIWLLCVRRELQKNQYRSLSNELVGIWQALLLVRTHLTQEQGHLTATEDFTNNVVSIIADFLRWSLQGSEKSSPTATAAQSRGLSLCAQLWTVVSTVFSEAWLSKAANTLLTRILQHTFEISADDVKAAWSRMCGALISSSSPGLVARLVAEDEEHRTAELRRELWYLTAMSWASIEPQPSLEDAVEFLCVPAGVWSPSGQELAAWDDVLEYTISQASTPAGPTGAVFDSLIRRVLGGQEASSLIRVPWLIIRLLSRWREAGDFTSTLLGTVAACFTQVYPENQEQLDSTENLGPVLQIVAQIWDIIRNCPPASIMSILAPLADGLAVWIGDEHEYVPVQEYNKIIVPLYCDALEALRHIPINSDTLHALARFLRSTFNRIPEPGHGPHAFCNFWQQIQPSLGHLDGGYPEDLKVALCVCHQVFDMSLPSDLSIDTESQTESQEARSMPLVRSSNYRMDRSAEIHTNSCPPPLTRDSALSVGSSSPAGQSDGLLLPTADKSDLRRSRLLPAPVSPTPALRSSDASRSSNHILSSPTDAIRARRFVKGPSSRTAHERPSKTPDRPVKRRKLSPLSKPKGTPGSSSVVQSSPLAIPPSGSKRRASTACSSTPQPSPSKRTLKDEQLLSPEVPSPETAARLRARAPPADDEDDDYDTWEVPIVDDDVVPDSQPDYEHDHEDSLVPSFMKGLMDSTQPADDAGDSNDDFQDVDDLSWKALGKRPERKPALRMQTAPASFIHDPDSIDIAAEASVPMRRAHTESVSRLEELRNMCDVLEEDGSQLDVEEMLAMSKFASRIGTIMSEKLSKKLSGGGSPTETAGGHSGSRLR</sequence>
<feature type="region of interest" description="Disordered" evidence="1">
    <location>
        <begin position="980"/>
        <end position="1224"/>
    </location>
</feature>
<feature type="compositionally biased region" description="Low complexity" evidence="1">
    <location>
        <begin position="1178"/>
        <end position="1189"/>
    </location>
</feature>
<proteinExistence type="predicted"/>
<feature type="region of interest" description="Disordered" evidence="1">
    <location>
        <begin position="1349"/>
        <end position="1372"/>
    </location>
</feature>
<organism evidence="2 3">
    <name type="scientific">Lentinus tigrinus ALCF2SS1-6</name>
    <dbReference type="NCBI Taxonomy" id="1328759"/>
    <lineage>
        <taxon>Eukaryota</taxon>
        <taxon>Fungi</taxon>
        <taxon>Dikarya</taxon>
        <taxon>Basidiomycota</taxon>
        <taxon>Agaricomycotina</taxon>
        <taxon>Agaricomycetes</taxon>
        <taxon>Polyporales</taxon>
        <taxon>Polyporaceae</taxon>
        <taxon>Lentinus</taxon>
    </lineage>
</organism>
<keyword evidence="3" id="KW-1185">Reference proteome</keyword>
<feature type="compositionally biased region" description="Polar residues" evidence="1">
    <location>
        <begin position="1068"/>
        <end position="1082"/>
    </location>
</feature>
<accession>A0A5C2SM26</accession>
<evidence type="ECO:0000313" key="2">
    <source>
        <dbReference type="EMBL" id="RPD62526.1"/>
    </source>
</evidence>
<feature type="compositionally biased region" description="Acidic residues" evidence="1">
    <location>
        <begin position="1191"/>
        <end position="1211"/>
    </location>
</feature>
<dbReference type="EMBL" id="ML122259">
    <property type="protein sequence ID" value="RPD62526.1"/>
    <property type="molecule type" value="Genomic_DNA"/>
</dbReference>
<gene>
    <name evidence="2" type="ORF">L227DRAFT_499066</name>
</gene>
<evidence type="ECO:0000313" key="3">
    <source>
        <dbReference type="Proteomes" id="UP000313359"/>
    </source>
</evidence>
<name>A0A5C2SM26_9APHY</name>
<reference evidence="2" key="1">
    <citation type="journal article" date="2018" name="Genome Biol. Evol.">
        <title>Genomics and development of Lentinus tigrinus, a white-rot wood-decaying mushroom with dimorphic fruiting bodies.</title>
        <authorList>
            <person name="Wu B."/>
            <person name="Xu Z."/>
            <person name="Knudson A."/>
            <person name="Carlson A."/>
            <person name="Chen N."/>
            <person name="Kovaka S."/>
            <person name="LaButti K."/>
            <person name="Lipzen A."/>
            <person name="Pennachio C."/>
            <person name="Riley R."/>
            <person name="Schakwitz W."/>
            <person name="Umezawa K."/>
            <person name="Ohm R.A."/>
            <person name="Grigoriev I.V."/>
            <person name="Nagy L.G."/>
            <person name="Gibbons J."/>
            <person name="Hibbett D."/>
        </authorList>
    </citation>
    <scope>NUCLEOTIDE SEQUENCE [LARGE SCALE GENOMIC DNA]</scope>
    <source>
        <strain evidence="2">ALCF2SS1-6</strain>
    </source>
</reference>
<dbReference type="Proteomes" id="UP000313359">
    <property type="component" value="Unassembled WGS sequence"/>
</dbReference>
<feature type="region of interest" description="Disordered" evidence="1">
    <location>
        <begin position="1233"/>
        <end position="1252"/>
    </location>
</feature>
<feature type="compositionally biased region" description="Polar residues" evidence="1">
    <location>
        <begin position="1150"/>
        <end position="1162"/>
    </location>
</feature>
<feature type="compositionally biased region" description="Basic and acidic residues" evidence="1">
    <location>
        <begin position="1098"/>
        <end position="1110"/>
    </location>
</feature>
<feature type="compositionally biased region" description="Acidic residues" evidence="1">
    <location>
        <begin position="1243"/>
        <end position="1252"/>
    </location>
</feature>
<dbReference type="OrthoDB" id="3259617at2759"/>
<protein>
    <recommendedName>
        <fullName evidence="4">Telomere-associated protein Rif1 N-terminal domain-containing protein</fullName>
    </recommendedName>
</protein>
<feature type="compositionally biased region" description="Polar residues" evidence="1">
    <location>
        <begin position="1126"/>
        <end position="1136"/>
    </location>
</feature>
<evidence type="ECO:0000256" key="1">
    <source>
        <dbReference type="SAM" id="MobiDB-lite"/>
    </source>
</evidence>